<evidence type="ECO:0000256" key="5">
    <source>
        <dbReference type="ARBA" id="ARBA00022692"/>
    </source>
</evidence>
<keyword evidence="5 9" id="KW-0812">Transmembrane</keyword>
<dbReference type="PANTHER" id="PTHR42925:SF2">
    <property type="entry name" value="NA+ DRIVEN MULTIDRUG EFFLUX PUMP"/>
    <property type="match status" value="1"/>
</dbReference>
<keyword evidence="4" id="KW-1003">Cell membrane</keyword>
<dbReference type="AlphaFoldDB" id="A0A1B8HVB0"/>
<dbReference type="EMBL" id="PYLY01000061">
    <property type="protein sequence ID" value="PST97671.1"/>
    <property type="molecule type" value="Genomic_DNA"/>
</dbReference>
<dbReference type="Proteomes" id="UP000241858">
    <property type="component" value="Unassembled WGS sequence"/>
</dbReference>
<evidence type="ECO:0000313" key="11">
    <source>
        <dbReference type="EMBL" id="SMY15447.1"/>
    </source>
</evidence>
<name>A0A1B8HVB0_9GAMM</name>
<dbReference type="GO" id="GO:0015297">
    <property type="term" value="F:antiporter activity"/>
    <property type="evidence" value="ECO:0007669"/>
    <property type="project" value="InterPro"/>
</dbReference>
<organism evidence="10 13">
    <name type="scientific">Photobacterium aquimaris</name>
    <dbReference type="NCBI Taxonomy" id="512643"/>
    <lineage>
        <taxon>Bacteria</taxon>
        <taxon>Pseudomonadati</taxon>
        <taxon>Pseudomonadota</taxon>
        <taxon>Gammaproteobacteria</taxon>
        <taxon>Vibrionales</taxon>
        <taxon>Vibrionaceae</taxon>
        <taxon>Photobacterium</taxon>
    </lineage>
</organism>
<feature type="transmembrane region" description="Helical" evidence="9">
    <location>
        <begin position="167"/>
        <end position="190"/>
    </location>
</feature>
<dbReference type="Pfam" id="PF01554">
    <property type="entry name" value="MatE"/>
    <property type="match status" value="2"/>
</dbReference>
<feature type="transmembrane region" description="Helical" evidence="9">
    <location>
        <begin position="93"/>
        <end position="114"/>
    </location>
</feature>
<keyword evidence="3" id="KW-0813">Transport</keyword>
<proteinExistence type="predicted"/>
<reference evidence="11" key="2">
    <citation type="submission" date="2017-06" db="EMBL/GenBank/DDBJ databases">
        <authorList>
            <person name="Kim H.J."/>
            <person name="Triplett B.A."/>
        </authorList>
    </citation>
    <scope>NUCLEOTIDE SEQUENCE [LARGE SCALE GENOMIC DNA]</scope>
    <source>
        <strain evidence="11">Type strain: CECT 9192</strain>
    </source>
</reference>
<evidence type="ECO:0000313" key="12">
    <source>
        <dbReference type="Proteomes" id="UP000196485"/>
    </source>
</evidence>
<dbReference type="InterPro" id="IPR002528">
    <property type="entry name" value="MATE_fam"/>
</dbReference>
<evidence type="ECO:0000313" key="13">
    <source>
        <dbReference type="Proteomes" id="UP000241858"/>
    </source>
</evidence>
<reference evidence="12" key="1">
    <citation type="submission" date="2017-06" db="EMBL/GenBank/DDBJ databases">
        <authorList>
            <person name="Rodrigo-Torres L."/>
            <person name="Arahal R. D."/>
            <person name="Lucena T."/>
        </authorList>
    </citation>
    <scope>NUCLEOTIDE SEQUENCE [LARGE SCALE GENOMIC DNA]</scope>
    <source>
        <strain evidence="12">type strain: CECT 9192</strain>
    </source>
</reference>
<dbReference type="PIRSF" id="PIRSF006603">
    <property type="entry name" value="DinF"/>
    <property type="match status" value="1"/>
</dbReference>
<feature type="transmembrane region" description="Helical" evidence="9">
    <location>
        <begin position="243"/>
        <end position="271"/>
    </location>
</feature>
<keyword evidence="12" id="KW-1185">Reference proteome</keyword>
<evidence type="ECO:0000256" key="1">
    <source>
        <dbReference type="ARBA" id="ARBA00004429"/>
    </source>
</evidence>
<reference evidence="10 13" key="3">
    <citation type="submission" date="2018-03" db="EMBL/GenBank/DDBJ databases">
        <title>Whole genome sequencing of Histamine producing bacteria.</title>
        <authorList>
            <person name="Butler K."/>
        </authorList>
    </citation>
    <scope>NUCLEOTIDE SEQUENCE [LARGE SCALE GENOMIC DNA]</scope>
    <source>
        <strain evidence="10 13">DSM 23343</strain>
    </source>
</reference>
<evidence type="ECO:0000256" key="4">
    <source>
        <dbReference type="ARBA" id="ARBA00022475"/>
    </source>
</evidence>
<feature type="transmembrane region" description="Helical" evidence="9">
    <location>
        <begin position="59"/>
        <end position="81"/>
    </location>
</feature>
<dbReference type="PANTHER" id="PTHR42925">
    <property type="entry name" value="MULTIDRUG AND TOXIN EFFLUX PROTEIN MATE FAMILY"/>
    <property type="match status" value="1"/>
</dbReference>
<feature type="transmembrane region" description="Helical" evidence="9">
    <location>
        <begin position="397"/>
        <end position="417"/>
    </location>
</feature>
<dbReference type="GO" id="GO:0042910">
    <property type="term" value="F:xenobiotic transmembrane transporter activity"/>
    <property type="evidence" value="ECO:0007669"/>
    <property type="project" value="InterPro"/>
</dbReference>
<feature type="transmembrane region" description="Helical" evidence="9">
    <location>
        <begin position="134"/>
        <end position="155"/>
    </location>
</feature>
<dbReference type="RefSeq" id="WP_060998014.1">
    <property type="nucleotide sequence ID" value="NZ_FYAH01000001.1"/>
</dbReference>
<evidence type="ECO:0000313" key="10">
    <source>
        <dbReference type="EMBL" id="PST97671.1"/>
    </source>
</evidence>
<dbReference type="InterPro" id="IPR047135">
    <property type="entry name" value="YsiQ"/>
</dbReference>
<evidence type="ECO:0000256" key="7">
    <source>
        <dbReference type="ARBA" id="ARBA00023136"/>
    </source>
</evidence>
<feature type="transmembrane region" description="Helical" evidence="9">
    <location>
        <begin position="361"/>
        <end position="385"/>
    </location>
</feature>
<keyword evidence="6 9" id="KW-1133">Transmembrane helix</keyword>
<dbReference type="OrthoDB" id="9780160at2"/>
<comment type="subcellular location">
    <subcellularLocation>
        <location evidence="1">Cell inner membrane</location>
        <topology evidence="1">Multi-pass membrane protein</topology>
    </subcellularLocation>
</comment>
<evidence type="ECO:0000256" key="9">
    <source>
        <dbReference type="SAM" id="Phobius"/>
    </source>
</evidence>
<feature type="transmembrane region" description="Helical" evidence="9">
    <location>
        <begin position="20"/>
        <end position="39"/>
    </location>
</feature>
<dbReference type="EMBL" id="FYAH01000001">
    <property type="protein sequence ID" value="SMY15447.1"/>
    <property type="molecule type" value="Genomic_DNA"/>
</dbReference>
<feature type="transmembrane region" description="Helical" evidence="9">
    <location>
        <begin position="277"/>
        <end position="300"/>
    </location>
</feature>
<accession>A0A1B8HVB0</accession>
<dbReference type="GO" id="GO:0005886">
    <property type="term" value="C:plasma membrane"/>
    <property type="evidence" value="ECO:0007669"/>
    <property type="project" value="UniProtKB-SubCell"/>
</dbReference>
<protein>
    <recommendedName>
        <fullName evidence="2">Multidrug resistance protein NorM</fullName>
    </recommendedName>
    <alternativeName>
        <fullName evidence="8">Na(+)/drug antiporter</fullName>
    </alternativeName>
</protein>
<evidence type="ECO:0000256" key="6">
    <source>
        <dbReference type="ARBA" id="ARBA00022989"/>
    </source>
</evidence>
<dbReference type="NCBIfam" id="TIGR00797">
    <property type="entry name" value="matE"/>
    <property type="match status" value="1"/>
</dbReference>
<evidence type="ECO:0000256" key="3">
    <source>
        <dbReference type="ARBA" id="ARBA00022448"/>
    </source>
</evidence>
<dbReference type="Proteomes" id="UP000196485">
    <property type="component" value="Unassembled WGS sequence"/>
</dbReference>
<evidence type="ECO:0000256" key="8">
    <source>
        <dbReference type="ARBA" id="ARBA00030855"/>
    </source>
</evidence>
<evidence type="ECO:0000256" key="2">
    <source>
        <dbReference type="ARBA" id="ARBA00013489"/>
    </source>
</evidence>
<keyword evidence="7 9" id="KW-0472">Membrane</keyword>
<gene>
    <name evidence="11" type="primary">norM_3</name>
    <name evidence="10" type="ORF">C0W81_19185</name>
    <name evidence="11" type="ORF">PAQU9191_00670</name>
</gene>
<feature type="transmembrane region" description="Helical" evidence="9">
    <location>
        <begin position="321"/>
        <end position="341"/>
    </location>
</feature>
<sequence length="463" mass="50543">MTTWRTSADRNFWKKTWQLALPVSMQSMLFALLGLVDVLMVSKLGESPVAAVGIGNRIFFFNLLLVVGVSGAVGVLAAQYFGAGRMDGVRRTLLQSWVCAIAFTLPFAIIYRLFPQQIVSVISDQADFVLHAKDYLYVCGWSIIFTAIVVPLEAALRAVGEAKMPTYVGLVAVLLNATLNALLIFGLYGFPEMGVAGAALGTTISRGIQTVILLTVTYYRHREILPLAIDIDTAKTPQARKRYFAIAMPMIIHDAGWAMGVLVYSVIFAQLGVTELAIISLLAPIEGVLISAFIGFAVAASTILGHELGAENYQRAWHQSWFFIGLSVSMAFVLGISIWLASDTVSIWLQRADTPNLTMSLNVTMVLALGLFLKVFNMVGIGGVLRSGGDIKYSIFIDLFGQWGVGIPLAIFTGVFLGWPLHWVLTAILAEEIVKVALTTYRIRGRKWLANLINDTDQVLVSV</sequence>
<dbReference type="InterPro" id="IPR048279">
    <property type="entry name" value="MdtK-like"/>
</dbReference>
<feature type="transmembrane region" description="Helical" evidence="9">
    <location>
        <begin position="196"/>
        <end position="219"/>
    </location>
</feature>